<comment type="caution">
    <text evidence="1">The sequence shown here is derived from an EMBL/GenBank/DDBJ whole genome shotgun (WGS) entry which is preliminary data.</text>
</comment>
<dbReference type="Pfam" id="PF05974">
    <property type="entry name" value="DUF892"/>
    <property type="match status" value="1"/>
</dbReference>
<proteinExistence type="predicted"/>
<protein>
    <submittedName>
        <fullName evidence="1">Uncharacterized protein</fullName>
    </submittedName>
</protein>
<evidence type="ECO:0000313" key="1">
    <source>
        <dbReference type="EMBL" id="GCF15760.1"/>
    </source>
</evidence>
<name>A0A4C2EQM6_9EURY</name>
<accession>A0A4C2EQM6</accession>
<dbReference type="PANTHER" id="PTHR30565:SF9">
    <property type="entry name" value="PROTEIN YCIF"/>
    <property type="match status" value="1"/>
</dbReference>
<sequence length="163" mass="18347">MSITSKRELFDRELQKLYHAEIEILDLHSDLAAAAASDEVRAIFGGHEGDTVDQIDRIEAIFATLDMEPREQGSPIMEGLLAEKDQFVLDVEDDDLRDLDVISIGMINERLEITLLDRLVLLADELGLPEPTVSNLQENRAEAQAALERMQQFLEDRRVGQSS</sequence>
<dbReference type="InterPro" id="IPR009078">
    <property type="entry name" value="Ferritin-like_SF"/>
</dbReference>
<dbReference type="SUPFAM" id="SSF47240">
    <property type="entry name" value="Ferritin-like"/>
    <property type="match status" value="1"/>
</dbReference>
<dbReference type="Gene3D" id="1.20.1260.10">
    <property type="match status" value="1"/>
</dbReference>
<reference evidence="1 2" key="1">
    <citation type="submission" date="2019-02" db="EMBL/GenBank/DDBJ databases">
        <title>Haloarcula mannanilyticum sp. nov., a mannan degrading haloarchaeon isolated from commercial salt.</title>
        <authorList>
            <person name="Enomoto S."/>
            <person name="Shimane Y."/>
            <person name="Kamekura M."/>
            <person name="Ito T."/>
            <person name="Moriya O."/>
            <person name="Ihara K."/>
            <person name="Takahashi-Ando N."/>
            <person name="Fukushima Y."/>
            <person name="Yoshida Y."/>
            <person name="Usama R."/>
            <person name="Takai K."/>
            <person name="Minegishi H."/>
        </authorList>
    </citation>
    <scope>NUCLEOTIDE SEQUENCE [LARGE SCALE GENOMIC DNA]</scope>
    <source>
        <strain evidence="1 2">MD130-1</strain>
    </source>
</reference>
<evidence type="ECO:0000313" key="2">
    <source>
        <dbReference type="Proteomes" id="UP000304382"/>
    </source>
</evidence>
<organism evidence="1 2">
    <name type="scientific">Haloarcula mannanilytica</name>
    <dbReference type="NCBI Taxonomy" id="2509225"/>
    <lineage>
        <taxon>Archaea</taxon>
        <taxon>Methanobacteriati</taxon>
        <taxon>Methanobacteriota</taxon>
        <taxon>Stenosarchaea group</taxon>
        <taxon>Halobacteria</taxon>
        <taxon>Halobacteriales</taxon>
        <taxon>Haloarculaceae</taxon>
        <taxon>Haloarcula</taxon>
    </lineage>
</organism>
<dbReference type="InterPro" id="IPR010287">
    <property type="entry name" value="DUF892_YciF-like"/>
</dbReference>
<dbReference type="PANTHER" id="PTHR30565">
    <property type="entry name" value="PROTEIN YCIF"/>
    <property type="match status" value="1"/>
</dbReference>
<keyword evidence="2" id="KW-1185">Reference proteome</keyword>
<dbReference type="InterPro" id="IPR012347">
    <property type="entry name" value="Ferritin-like"/>
</dbReference>
<dbReference type="InterPro" id="IPR047114">
    <property type="entry name" value="YciF"/>
</dbReference>
<dbReference type="OrthoDB" id="331081at2157"/>
<dbReference type="Proteomes" id="UP000304382">
    <property type="component" value="Unassembled WGS sequence"/>
</dbReference>
<dbReference type="EMBL" id="BIXZ01000010">
    <property type="protein sequence ID" value="GCF15760.1"/>
    <property type="molecule type" value="Genomic_DNA"/>
</dbReference>
<gene>
    <name evidence="1" type="ORF">Harman_36950</name>
</gene>
<dbReference type="AlphaFoldDB" id="A0A4C2EQM6"/>
<dbReference type="RefSeq" id="WP_137685180.1">
    <property type="nucleotide sequence ID" value="NZ_BIXZ01000010.1"/>
</dbReference>